<feature type="compositionally biased region" description="Low complexity" evidence="3">
    <location>
        <begin position="517"/>
        <end position="536"/>
    </location>
</feature>
<feature type="region of interest" description="Disordered" evidence="3">
    <location>
        <begin position="293"/>
        <end position="326"/>
    </location>
</feature>
<keyword evidence="6" id="KW-1185">Reference proteome</keyword>
<dbReference type="Proteomes" id="UP000193560">
    <property type="component" value="Unassembled WGS sequence"/>
</dbReference>
<dbReference type="Pfam" id="PF06428">
    <property type="entry name" value="Sec2p"/>
    <property type="match status" value="1"/>
</dbReference>
<keyword evidence="1 2" id="KW-0175">Coiled coil</keyword>
<dbReference type="STRING" id="90262.A0A1X2IYC9"/>
<name>A0A1X2IYC9_9FUNG</name>
<dbReference type="GO" id="GO:0051286">
    <property type="term" value="C:cell tip"/>
    <property type="evidence" value="ECO:0007669"/>
    <property type="project" value="TreeGrafter"/>
</dbReference>
<feature type="region of interest" description="Disordered" evidence="3">
    <location>
        <begin position="517"/>
        <end position="538"/>
    </location>
</feature>
<dbReference type="PANTHER" id="PTHR14430">
    <property type="entry name" value="RABIN3-RELATED"/>
    <property type="match status" value="1"/>
</dbReference>
<evidence type="ECO:0000256" key="2">
    <source>
        <dbReference type="SAM" id="Coils"/>
    </source>
</evidence>
<gene>
    <name evidence="5" type="ORF">BCR42DRAFT_402583</name>
</gene>
<dbReference type="GO" id="GO:0005085">
    <property type="term" value="F:guanyl-nucleotide exchange factor activity"/>
    <property type="evidence" value="ECO:0007669"/>
    <property type="project" value="InterPro"/>
</dbReference>
<dbReference type="GO" id="GO:0006887">
    <property type="term" value="P:exocytosis"/>
    <property type="evidence" value="ECO:0007669"/>
    <property type="project" value="TreeGrafter"/>
</dbReference>
<dbReference type="EMBL" id="MCGE01000002">
    <property type="protein sequence ID" value="ORZ24272.1"/>
    <property type="molecule type" value="Genomic_DNA"/>
</dbReference>
<feature type="compositionally biased region" description="Low complexity" evidence="3">
    <location>
        <begin position="71"/>
        <end position="80"/>
    </location>
</feature>
<feature type="region of interest" description="Disordered" evidence="3">
    <location>
        <begin position="38"/>
        <end position="87"/>
    </location>
</feature>
<dbReference type="InterPro" id="IPR040351">
    <property type="entry name" value="RAB3IL/RAB3IP/Sec2"/>
</dbReference>
<accession>A0A1X2IYC9</accession>
<dbReference type="AlphaFoldDB" id="A0A1X2IYC9"/>
<dbReference type="InterPro" id="IPR009449">
    <property type="entry name" value="Sec2_N"/>
</dbReference>
<dbReference type="Gene3D" id="6.10.140.910">
    <property type="match status" value="1"/>
</dbReference>
<protein>
    <recommendedName>
        <fullName evidence="4">GDP/GTP exchange factor Sec2 N-terminal domain-containing protein</fullName>
    </recommendedName>
</protein>
<dbReference type="SUPFAM" id="SSF144284">
    <property type="entry name" value="Sec2 N-terminal region"/>
    <property type="match status" value="1"/>
</dbReference>
<evidence type="ECO:0000313" key="6">
    <source>
        <dbReference type="Proteomes" id="UP000193560"/>
    </source>
</evidence>
<feature type="compositionally biased region" description="Polar residues" evidence="3">
    <location>
        <begin position="293"/>
        <end position="318"/>
    </location>
</feature>
<sequence>MIPHVQTLSNNHPKDIAALFSQLQVSVDQAQFKTRLSNNTAYTTPLPDSSANNETNVPTMISPTTDRASLSSTSTTNNNSPETPHHSSLMTCPCYHWLVSMDSEHCAICDTSLEAMSLWQNERIERAKQLRGYRRQVMDVTATHDQQQNEMMALQQQLLEHREALMIREEELISLQQDMTLLQTKYNDESAQIEAIEISKQAAKREIEELGQHLFKEARDMVETEQQEKLTLESSCGELKQSLDQTQLELDRVGEQMQVLRMNMGRWGDHQDGQRRISANTNMTASPTALVFNHSNISENDTNDNGNTRSERSSITTPSPAPGAMDNTITISPGFAIPTTCQNFLTRAKIDLEALQHGGQHIYLNDNVQLETFEDDEQLLEFQEFMDSATSTSFSLRKLHGLPFIKLCLAEDIEPCLRFGPNPKTTNSKRILESIQIKTCFVEKCPPGFVRELAALLRKDRLTKKNKPSLWDKLASSLDDSAIATTASGGSAATTTTIVSTTTPATAAALVSSSSTTTTTTTASSSSTLSSSTSSSMMDQGHYISCATCGRRVLDNEEDASAMEKELAFRFRISYFDEWACIDRYCADRLKSVIAFYGFLRNLRLGTYKGRSLLEVYQECSRHRLLMFLSRLGALPLSSE</sequence>
<proteinExistence type="predicted"/>
<evidence type="ECO:0000256" key="1">
    <source>
        <dbReference type="ARBA" id="ARBA00023054"/>
    </source>
</evidence>
<evidence type="ECO:0000256" key="3">
    <source>
        <dbReference type="SAM" id="MobiDB-lite"/>
    </source>
</evidence>
<feature type="domain" description="GDP/GTP exchange factor Sec2 N-terminal" evidence="4">
    <location>
        <begin position="139"/>
        <end position="264"/>
    </location>
</feature>
<dbReference type="GO" id="GO:0070319">
    <property type="term" value="C:Golgi to plasma membrane transport vesicle"/>
    <property type="evidence" value="ECO:0007669"/>
    <property type="project" value="TreeGrafter"/>
</dbReference>
<organism evidence="5 6">
    <name type="scientific">Absidia repens</name>
    <dbReference type="NCBI Taxonomy" id="90262"/>
    <lineage>
        <taxon>Eukaryota</taxon>
        <taxon>Fungi</taxon>
        <taxon>Fungi incertae sedis</taxon>
        <taxon>Mucoromycota</taxon>
        <taxon>Mucoromycotina</taxon>
        <taxon>Mucoromycetes</taxon>
        <taxon>Mucorales</taxon>
        <taxon>Cunninghamellaceae</taxon>
        <taxon>Absidia</taxon>
    </lineage>
</organism>
<dbReference type="PANTHER" id="PTHR14430:SF0">
    <property type="entry name" value="SEC2P DOMAIN-CONTAINING PROTEIN"/>
    <property type="match status" value="1"/>
</dbReference>
<comment type="caution">
    <text evidence="5">The sequence shown here is derived from an EMBL/GenBank/DDBJ whole genome shotgun (WGS) entry which is preliminary data.</text>
</comment>
<evidence type="ECO:0000259" key="4">
    <source>
        <dbReference type="Pfam" id="PF06428"/>
    </source>
</evidence>
<feature type="compositionally biased region" description="Polar residues" evidence="3">
    <location>
        <begin position="38"/>
        <end position="70"/>
    </location>
</feature>
<dbReference type="OrthoDB" id="5560525at2759"/>
<reference evidence="5 6" key="1">
    <citation type="submission" date="2016-07" db="EMBL/GenBank/DDBJ databases">
        <title>Pervasive Adenine N6-methylation of Active Genes in Fungi.</title>
        <authorList>
            <consortium name="DOE Joint Genome Institute"/>
            <person name="Mondo S.J."/>
            <person name="Dannebaum R.O."/>
            <person name="Kuo R.C."/>
            <person name="Labutti K."/>
            <person name="Haridas S."/>
            <person name="Kuo A."/>
            <person name="Salamov A."/>
            <person name="Ahrendt S.R."/>
            <person name="Lipzen A."/>
            <person name="Sullivan W."/>
            <person name="Andreopoulos W.B."/>
            <person name="Clum A."/>
            <person name="Lindquist E."/>
            <person name="Daum C."/>
            <person name="Ramamoorthy G.K."/>
            <person name="Gryganskyi A."/>
            <person name="Culley D."/>
            <person name="Magnuson J.K."/>
            <person name="James T.Y."/>
            <person name="O'Malley M.A."/>
            <person name="Stajich J.E."/>
            <person name="Spatafora J.W."/>
            <person name="Visel A."/>
            <person name="Grigoriev I.V."/>
        </authorList>
    </citation>
    <scope>NUCLEOTIDE SEQUENCE [LARGE SCALE GENOMIC DNA]</scope>
    <source>
        <strain evidence="5 6">NRRL 1336</strain>
    </source>
</reference>
<feature type="coiled-coil region" evidence="2">
    <location>
        <begin position="137"/>
        <end position="263"/>
    </location>
</feature>
<dbReference type="CDD" id="cd21044">
    <property type="entry name" value="Rab11BD_RAB3IP_like"/>
    <property type="match status" value="1"/>
</dbReference>
<evidence type="ECO:0000313" key="5">
    <source>
        <dbReference type="EMBL" id="ORZ24272.1"/>
    </source>
</evidence>